<feature type="transmembrane region" description="Helical" evidence="2">
    <location>
        <begin position="150"/>
        <end position="173"/>
    </location>
</feature>
<organism evidence="3">
    <name type="scientific">Chromera velia CCMP2878</name>
    <dbReference type="NCBI Taxonomy" id="1169474"/>
    <lineage>
        <taxon>Eukaryota</taxon>
        <taxon>Sar</taxon>
        <taxon>Alveolata</taxon>
        <taxon>Colpodellida</taxon>
        <taxon>Chromeraceae</taxon>
        <taxon>Chromera</taxon>
    </lineage>
</organism>
<feature type="transmembrane region" description="Helical" evidence="2">
    <location>
        <begin position="365"/>
        <end position="388"/>
    </location>
</feature>
<name>A0A0G4HPZ4_9ALVE</name>
<dbReference type="VEuPathDB" id="CryptoDB:Cvel_7861"/>
<keyword evidence="2" id="KW-0812">Transmembrane</keyword>
<dbReference type="AlphaFoldDB" id="A0A0G4HPZ4"/>
<keyword evidence="2" id="KW-1133">Transmembrane helix</keyword>
<gene>
    <name evidence="3" type="ORF">Cvel_7861</name>
</gene>
<dbReference type="EMBL" id="CDMZ01003434">
    <property type="protein sequence ID" value="CEM46350.1"/>
    <property type="molecule type" value="Genomic_DNA"/>
</dbReference>
<evidence type="ECO:0000256" key="1">
    <source>
        <dbReference type="SAM" id="MobiDB-lite"/>
    </source>
</evidence>
<feature type="compositionally biased region" description="Basic and acidic residues" evidence="1">
    <location>
        <begin position="40"/>
        <end position="49"/>
    </location>
</feature>
<feature type="transmembrane region" description="Helical" evidence="2">
    <location>
        <begin position="229"/>
        <end position="258"/>
    </location>
</feature>
<feature type="region of interest" description="Disordered" evidence="1">
    <location>
        <begin position="572"/>
        <end position="609"/>
    </location>
</feature>
<feature type="region of interest" description="Disordered" evidence="1">
    <location>
        <begin position="39"/>
        <end position="64"/>
    </location>
</feature>
<sequence length="609" mass="67256">MNARKKVTCCPLFLVAIIAGCLTVFHTISRLHGEQLPLREPNRRLEGEKGVAGGPSEKTDGEKYSQADLTPKCPLNKYHFDPSCLPPALECTEIQEDENLLDLSIFLKKEERCSKRVMLYAEVCGYEAAVFRFTQLHKYESIFKTFLICFYENVCAIILPTLLVASLIAVFTLERPKKKTGLGEGGRETELVTMRENQGLLAPSAGNEETEEELETETKKGCGASFCHTLVCILSVILVLILVVTSILTSCVTLWRFWAEVHDFHQSLKFGTYCNFLLMTHFMSYKDIVPLIVLGAFAATDVILFVTAFAWACGIGTGGCCVYLFQCLKFLFCCKWVKYCAFALPCCISSFWSCLFKCILCPVAVILLAYQAFGFIFFCVVCVVAFFLGMTLLMLGLYGIAWVISTMTCCFLVPPPWKKFKATFQEEMKEDSEAVGKFLGTQLGNPSLLISALVLKKPDGTPETNLIVLARYYCRNAVWALAIPSAMLGIILTCSFLGNLLLMETALASVDLNWYFQASIDHMRDTVMEALGGAKKDFADAAAFFSYLFVSIPADLYTRVSAPDLLESVEGGGASAFPTATTEQFPGTDGGVTKEEKEGKEKTEVGPGV</sequence>
<evidence type="ECO:0000313" key="3">
    <source>
        <dbReference type="EMBL" id="CEM46350.1"/>
    </source>
</evidence>
<feature type="transmembrane region" description="Helical" evidence="2">
    <location>
        <begin position="291"/>
        <end position="324"/>
    </location>
</feature>
<keyword evidence="2" id="KW-0472">Membrane</keyword>
<evidence type="ECO:0000256" key="2">
    <source>
        <dbReference type="SAM" id="Phobius"/>
    </source>
</evidence>
<accession>A0A0G4HPZ4</accession>
<dbReference type="PROSITE" id="PS51257">
    <property type="entry name" value="PROKAR_LIPOPROTEIN"/>
    <property type="match status" value="1"/>
</dbReference>
<proteinExistence type="predicted"/>
<feature type="transmembrane region" description="Helical" evidence="2">
    <location>
        <begin position="395"/>
        <end position="414"/>
    </location>
</feature>
<feature type="compositionally biased region" description="Basic and acidic residues" evidence="1">
    <location>
        <begin position="592"/>
        <end position="609"/>
    </location>
</feature>
<reference evidence="3" key="1">
    <citation type="submission" date="2014-11" db="EMBL/GenBank/DDBJ databases">
        <authorList>
            <person name="Otto D Thomas"/>
            <person name="Naeem Raeece"/>
        </authorList>
    </citation>
    <scope>NUCLEOTIDE SEQUENCE</scope>
</reference>
<protein>
    <submittedName>
        <fullName evidence="3">Uncharacterized protein</fullName>
    </submittedName>
</protein>
<feature type="transmembrane region" description="Helical" evidence="2">
    <location>
        <begin position="476"/>
        <end position="502"/>
    </location>
</feature>